<evidence type="ECO:0000256" key="2">
    <source>
        <dbReference type="SAM" id="MobiDB-lite"/>
    </source>
</evidence>
<feature type="domain" description="Integrase SAM-like N-terminal" evidence="3">
    <location>
        <begin position="15"/>
        <end position="94"/>
    </location>
</feature>
<dbReference type="Pfam" id="PF13495">
    <property type="entry name" value="Phage_int_SAM_4"/>
    <property type="match status" value="1"/>
</dbReference>
<dbReference type="InterPro" id="IPR010998">
    <property type="entry name" value="Integrase_recombinase_N"/>
</dbReference>
<dbReference type="GO" id="GO:0003677">
    <property type="term" value="F:DNA binding"/>
    <property type="evidence" value="ECO:0007669"/>
    <property type="project" value="UniProtKB-KW"/>
</dbReference>
<accession>A0A1I6I854</accession>
<dbReference type="RefSeq" id="WP_092013560.1">
    <property type="nucleotide sequence ID" value="NZ_FOYW01000001.1"/>
</dbReference>
<sequence length="129" mass="14871">MHLTEALERSQPGLFYRIQCAMSKHSLNRRTEQTYLHWISRFVYFHQSKAADALENKDQHLFLNYLSDRIQVSRARLNQAQHALTLFYADVLQKTDPDQQPHLSHYASKVDYPGRLRGPEGGDGTSLAG</sequence>
<dbReference type="Proteomes" id="UP000198644">
    <property type="component" value="Unassembled WGS sequence"/>
</dbReference>
<dbReference type="InterPro" id="IPR004107">
    <property type="entry name" value="Integrase_SAM-like_N"/>
</dbReference>
<dbReference type="AlphaFoldDB" id="A0A1I6I854"/>
<dbReference type="GO" id="GO:0015074">
    <property type="term" value="P:DNA integration"/>
    <property type="evidence" value="ECO:0007669"/>
    <property type="project" value="InterPro"/>
</dbReference>
<dbReference type="EMBL" id="FOYW01000001">
    <property type="protein sequence ID" value="SFR62818.1"/>
    <property type="molecule type" value="Genomic_DNA"/>
</dbReference>
<evidence type="ECO:0000313" key="5">
    <source>
        <dbReference type="Proteomes" id="UP000198644"/>
    </source>
</evidence>
<dbReference type="STRING" id="650891.SAMN05216203_1943"/>
<evidence type="ECO:0000313" key="4">
    <source>
        <dbReference type="EMBL" id="SFR62818.1"/>
    </source>
</evidence>
<reference evidence="4 5" key="1">
    <citation type="submission" date="2016-10" db="EMBL/GenBank/DDBJ databases">
        <authorList>
            <person name="de Groot N.N."/>
        </authorList>
    </citation>
    <scope>NUCLEOTIDE SEQUENCE [LARGE SCALE GENOMIC DNA]</scope>
    <source>
        <strain evidence="4 5">CGMCC 1.9167</strain>
    </source>
</reference>
<organism evidence="4 5">
    <name type="scientific">Marinobacter daqiaonensis</name>
    <dbReference type="NCBI Taxonomy" id="650891"/>
    <lineage>
        <taxon>Bacteria</taxon>
        <taxon>Pseudomonadati</taxon>
        <taxon>Pseudomonadota</taxon>
        <taxon>Gammaproteobacteria</taxon>
        <taxon>Pseudomonadales</taxon>
        <taxon>Marinobacteraceae</taxon>
        <taxon>Marinobacter</taxon>
    </lineage>
</organism>
<dbReference type="OrthoDB" id="9801717at2"/>
<name>A0A1I6I854_9GAMM</name>
<feature type="region of interest" description="Disordered" evidence="2">
    <location>
        <begin position="97"/>
        <end position="129"/>
    </location>
</feature>
<protein>
    <submittedName>
        <fullName evidence="4">Phage integrase, N-terminal SAM-like domain</fullName>
    </submittedName>
</protein>
<dbReference type="Gene3D" id="1.10.150.130">
    <property type="match status" value="1"/>
</dbReference>
<keyword evidence="1" id="KW-0238">DNA-binding</keyword>
<proteinExistence type="predicted"/>
<evidence type="ECO:0000259" key="3">
    <source>
        <dbReference type="Pfam" id="PF13495"/>
    </source>
</evidence>
<evidence type="ECO:0000256" key="1">
    <source>
        <dbReference type="ARBA" id="ARBA00023125"/>
    </source>
</evidence>
<gene>
    <name evidence="4" type="ORF">SAMN05216203_1943</name>
</gene>
<keyword evidence="5" id="KW-1185">Reference proteome</keyword>